<keyword evidence="2" id="KW-1185">Reference proteome</keyword>
<dbReference type="Proteomes" id="UP000071859">
    <property type="component" value="Unassembled WGS sequence"/>
</dbReference>
<gene>
    <name evidence="1" type="ORF">AWB78_08235</name>
</gene>
<sequence length="58" mass="6126">MPQRSLGSPSVGPVTTLDNLDGIAPIAEALIKTLAGKARMGRLDELKALELLQQASRL</sequence>
<organism evidence="1 2">
    <name type="scientific">Caballeronia calidae</name>
    <dbReference type="NCBI Taxonomy" id="1777139"/>
    <lineage>
        <taxon>Bacteria</taxon>
        <taxon>Pseudomonadati</taxon>
        <taxon>Pseudomonadota</taxon>
        <taxon>Betaproteobacteria</taxon>
        <taxon>Burkholderiales</taxon>
        <taxon>Burkholderiaceae</taxon>
        <taxon>Caballeronia</taxon>
    </lineage>
</organism>
<reference evidence="1" key="1">
    <citation type="submission" date="2016-01" db="EMBL/GenBank/DDBJ databases">
        <authorList>
            <person name="Peeters C."/>
        </authorList>
    </citation>
    <scope>NUCLEOTIDE SEQUENCE</scope>
    <source>
        <strain evidence="1">LMG 29321</strain>
    </source>
</reference>
<name>A0A158EK32_9BURK</name>
<protein>
    <submittedName>
        <fullName evidence="1">Uncharacterized protein</fullName>
    </submittedName>
</protein>
<comment type="caution">
    <text evidence="1">The sequence shown here is derived from an EMBL/GenBank/DDBJ whole genome shotgun (WGS) entry which is preliminary data.</text>
</comment>
<dbReference type="AlphaFoldDB" id="A0A158EK32"/>
<evidence type="ECO:0000313" key="2">
    <source>
        <dbReference type="Proteomes" id="UP000071859"/>
    </source>
</evidence>
<proteinExistence type="predicted"/>
<dbReference type="EMBL" id="FCOX02000134">
    <property type="protein sequence ID" value="SAL06766.1"/>
    <property type="molecule type" value="Genomic_DNA"/>
</dbReference>
<accession>A0A158EK32</accession>
<evidence type="ECO:0000313" key="1">
    <source>
        <dbReference type="EMBL" id="SAL06766.1"/>
    </source>
</evidence>